<keyword evidence="7" id="KW-0809">Transit peptide</keyword>
<evidence type="ECO:0000256" key="9">
    <source>
        <dbReference type="ARBA" id="ARBA00023004"/>
    </source>
</evidence>
<sequence>MKYGDEKLALICGTIVADEKRHEIAYTEIVGKLFELDPSDTVIAFAKMMRKKIAMPAHLMYDGQDEHLFDHFTGVASRLGVYTARD</sequence>
<gene>
    <name evidence="12" type="ORF">CJ030_MR5G010227</name>
</gene>
<dbReference type="PANTHER" id="PTHR31155:SF9">
    <property type="entry name" value="STEAROYL-[ACYL-CARRIER-PROTEIN] 9-DESATURASE 7, CHLOROPLASTIC"/>
    <property type="match status" value="1"/>
</dbReference>
<keyword evidence="9" id="KW-0408">Iron</keyword>
<keyword evidence="4" id="KW-0444">Lipid biosynthesis</keyword>
<evidence type="ECO:0000313" key="13">
    <source>
        <dbReference type="Proteomes" id="UP000516437"/>
    </source>
</evidence>
<keyword evidence="10" id="KW-0443">Lipid metabolism</keyword>
<keyword evidence="13" id="KW-1185">Reference proteome</keyword>
<comment type="caution">
    <text evidence="12">The sequence shown here is derived from an EMBL/GenBank/DDBJ whole genome shotgun (WGS) entry which is preliminary data.</text>
</comment>
<dbReference type="AlphaFoldDB" id="A0A6A1VLX6"/>
<dbReference type="GO" id="GO:0006633">
    <property type="term" value="P:fatty acid biosynthetic process"/>
    <property type="evidence" value="ECO:0007669"/>
    <property type="project" value="UniProtKB-KW"/>
</dbReference>
<evidence type="ECO:0000313" key="12">
    <source>
        <dbReference type="EMBL" id="KAB1212927.1"/>
    </source>
</evidence>
<dbReference type="GO" id="GO:0009570">
    <property type="term" value="C:chloroplast stroma"/>
    <property type="evidence" value="ECO:0007669"/>
    <property type="project" value="TreeGrafter"/>
</dbReference>
<evidence type="ECO:0000256" key="4">
    <source>
        <dbReference type="ARBA" id="ARBA00022516"/>
    </source>
</evidence>
<comment type="similarity">
    <text evidence="2">Belongs to the fatty acid desaturase type 2 family.</text>
</comment>
<evidence type="ECO:0000256" key="2">
    <source>
        <dbReference type="ARBA" id="ARBA00008749"/>
    </source>
</evidence>
<accession>A0A6A1VLX6</accession>
<dbReference type="SUPFAM" id="SSF47240">
    <property type="entry name" value="Ferritin-like"/>
    <property type="match status" value="1"/>
</dbReference>
<dbReference type="InterPro" id="IPR009078">
    <property type="entry name" value="Ferritin-like_SF"/>
</dbReference>
<comment type="cofactor">
    <cofactor evidence="1">
        <name>Fe(2+)</name>
        <dbReference type="ChEBI" id="CHEBI:29033"/>
    </cofactor>
</comment>
<evidence type="ECO:0000256" key="5">
    <source>
        <dbReference type="ARBA" id="ARBA00022723"/>
    </source>
</evidence>
<keyword evidence="11" id="KW-0275">Fatty acid biosynthesis</keyword>
<dbReference type="PANTHER" id="PTHR31155">
    <property type="entry name" value="ACYL- ACYL-CARRIER-PROTEIN DESATURASE-RELATED"/>
    <property type="match status" value="1"/>
</dbReference>
<dbReference type="Gene3D" id="1.10.620.20">
    <property type="entry name" value="Ribonucleotide Reductase, subunit A"/>
    <property type="match status" value="1"/>
</dbReference>
<reference evidence="12 13" key="1">
    <citation type="journal article" date="2019" name="Plant Biotechnol. J.">
        <title>The red bayberry genome and genetic basis of sex determination.</title>
        <authorList>
            <person name="Jia H.M."/>
            <person name="Jia H.J."/>
            <person name="Cai Q.L."/>
            <person name="Wang Y."/>
            <person name="Zhao H.B."/>
            <person name="Yang W.F."/>
            <person name="Wang G.Y."/>
            <person name="Li Y.H."/>
            <person name="Zhan D.L."/>
            <person name="Shen Y.T."/>
            <person name="Niu Q.F."/>
            <person name="Chang L."/>
            <person name="Qiu J."/>
            <person name="Zhao L."/>
            <person name="Xie H.B."/>
            <person name="Fu W.Y."/>
            <person name="Jin J."/>
            <person name="Li X.W."/>
            <person name="Jiao Y."/>
            <person name="Zhou C.C."/>
            <person name="Tu T."/>
            <person name="Chai C.Y."/>
            <person name="Gao J.L."/>
            <person name="Fan L.J."/>
            <person name="van de Weg E."/>
            <person name="Wang J.Y."/>
            <person name="Gao Z.S."/>
        </authorList>
    </citation>
    <scope>NUCLEOTIDE SEQUENCE [LARGE SCALE GENOMIC DNA]</scope>
    <source>
        <tissue evidence="12">Leaves</tissue>
    </source>
</reference>
<dbReference type="EMBL" id="RXIC02000023">
    <property type="protein sequence ID" value="KAB1212927.1"/>
    <property type="molecule type" value="Genomic_DNA"/>
</dbReference>
<keyword evidence="8" id="KW-0560">Oxidoreductase</keyword>
<dbReference type="OrthoDB" id="779568at2759"/>
<keyword evidence="5" id="KW-0479">Metal-binding</keyword>
<evidence type="ECO:0000256" key="7">
    <source>
        <dbReference type="ARBA" id="ARBA00022946"/>
    </source>
</evidence>
<dbReference type="InterPro" id="IPR012348">
    <property type="entry name" value="RNR-like"/>
</dbReference>
<evidence type="ECO:0000256" key="11">
    <source>
        <dbReference type="ARBA" id="ARBA00023160"/>
    </source>
</evidence>
<evidence type="ECO:0000256" key="1">
    <source>
        <dbReference type="ARBA" id="ARBA00001954"/>
    </source>
</evidence>
<dbReference type="GO" id="GO:0045300">
    <property type="term" value="F:stearoyl-[ACP] desaturase activity"/>
    <property type="evidence" value="ECO:0007669"/>
    <property type="project" value="InterPro"/>
</dbReference>
<organism evidence="12 13">
    <name type="scientific">Morella rubra</name>
    <name type="common">Chinese bayberry</name>
    <dbReference type="NCBI Taxonomy" id="262757"/>
    <lineage>
        <taxon>Eukaryota</taxon>
        <taxon>Viridiplantae</taxon>
        <taxon>Streptophyta</taxon>
        <taxon>Embryophyta</taxon>
        <taxon>Tracheophyta</taxon>
        <taxon>Spermatophyta</taxon>
        <taxon>Magnoliopsida</taxon>
        <taxon>eudicotyledons</taxon>
        <taxon>Gunneridae</taxon>
        <taxon>Pentapetalae</taxon>
        <taxon>rosids</taxon>
        <taxon>fabids</taxon>
        <taxon>Fagales</taxon>
        <taxon>Myricaceae</taxon>
        <taxon>Morella</taxon>
    </lineage>
</organism>
<comment type="subunit">
    <text evidence="3">Homodimer.</text>
</comment>
<protein>
    <submittedName>
        <fullName evidence="12">Acyl-[acyl-carrier-protein] desaturase 5, chloroplastic</fullName>
    </submittedName>
</protein>
<evidence type="ECO:0000256" key="6">
    <source>
        <dbReference type="ARBA" id="ARBA00022832"/>
    </source>
</evidence>
<keyword evidence="6" id="KW-0276">Fatty acid metabolism</keyword>
<evidence type="ECO:0000256" key="10">
    <source>
        <dbReference type="ARBA" id="ARBA00023098"/>
    </source>
</evidence>
<evidence type="ECO:0000256" key="8">
    <source>
        <dbReference type="ARBA" id="ARBA00023002"/>
    </source>
</evidence>
<evidence type="ECO:0000256" key="3">
    <source>
        <dbReference type="ARBA" id="ARBA00011738"/>
    </source>
</evidence>
<dbReference type="Pfam" id="PF03405">
    <property type="entry name" value="FA_desaturase_2"/>
    <property type="match status" value="1"/>
</dbReference>
<name>A0A6A1VLX6_9ROSI</name>
<dbReference type="Proteomes" id="UP000516437">
    <property type="component" value="Chromosome 5"/>
</dbReference>
<dbReference type="GO" id="GO:0046872">
    <property type="term" value="F:metal ion binding"/>
    <property type="evidence" value="ECO:0007669"/>
    <property type="project" value="UniProtKB-KW"/>
</dbReference>
<dbReference type="InterPro" id="IPR005067">
    <property type="entry name" value="Fatty_acid_desaturase-2"/>
</dbReference>
<proteinExistence type="inferred from homology"/>